<dbReference type="InterPro" id="IPR013783">
    <property type="entry name" value="Ig-like_fold"/>
</dbReference>
<evidence type="ECO:0000256" key="1">
    <source>
        <dbReference type="SAM" id="MobiDB-lite"/>
    </source>
</evidence>
<dbReference type="AlphaFoldDB" id="A0A7X2NN88"/>
<dbReference type="Pfam" id="PF17802">
    <property type="entry name" value="SpaA"/>
    <property type="match status" value="2"/>
</dbReference>
<feature type="region of interest" description="Disordered" evidence="1">
    <location>
        <begin position="717"/>
        <end position="809"/>
    </location>
</feature>
<feature type="compositionally biased region" description="Basic and acidic residues" evidence="1">
    <location>
        <begin position="747"/>
        <end position="758"/>
    </location>
</feature>
<feature type="transmembrane region" description="Helical" evidence="2">
    <location>
        <begin position="810"/>
        <end position="828"/>
    </location>
</feature>
<feature type="compositionally biased region" description="Basic and acidic residues" evidence="1">
    <location>
        <begin position="723"/>
        <end position="732"/>
    </location>
</feature>
<keyword evidence="2" id="KW-1133">Transmembrane helix</keyword>
<keyword evidence="6" id="KW-1185">Reference proteome</keyword>
<gene>
    <name evidence="5" type="ORF">FYJ39_15985</name>
</gene>
<name>A0A7X2NN88_9CLOT</name>
<dbReference type="Proteomes" id="UP000429958">
    <property type="component" value="Unassembled WGS sequence"/>
</dbReference>
<organism evidence="5 6">
    <name type="scientific">Clostridium porci</name>
    <dbReference type="NCBI Taxonomy" id="2605778"/>
    <lineage>
        <taxon>Bacteria</taxon>
        <taxon>Bacillati</taxon>
        <taxon>Bacillota</taxon>
        <taxon>Clostridia</taxon>
        <taxon>Eubacteriales</taxon>
        <taxon>Clostridiaceae</taxon>
        <taxon>Clostridium</taxon>
    </lineage>
</organism>
<keyword evidence="3" id="KW-0732">Signal</keyword>
<evidence type="ECO:0000256" key="3">
    <source>
        <dbReference type="SAM" id="SignalP"/>
    </source>
</evidence>
<protein>
    <recommendedName>
        <fullName evidence="4">SpaA-like prealbumin fold domain-containing protein</fullName>
    </recommendedName>
</protein>
<comment type="caution">
    <text evidence="5">The sequence shown here is derived from an EMBL/GenBank/DDBJ whole genome shotgun (WGS) entry which is preliminary data.</text>
</comment>
<evidence type="ECO:0000313" key="5">
    <source>
        <dbReference type="EMBL" id="MSS38014.1"/>
    </source>
</evidence>
<keyword evidence="2" id="KW-0472">Membrane</keyword>
<feature type="chain" id="PRO_5038384413" description="SpaA-like prealbumin fold domain-containing protein" evidence="3">
    <location>
        <begin position="25"/>
        <end position="833"/>
    </location>
</feature>
<evidence type="ECO:0000256" key="2">
    <source>
        <dbReference type="SAM" id="Phobius"/>
    </source>
</evidence>
<dbReference type="Gene3D" id="2.60.40.10">
    <property type="entry name" value="Immunoglobulins"/>
    <property type="match status" value="2"/>
</dbReference>
<dbReference type="RefSeq" id="WP_154473458.1">
    <property type="nucleotide sequence ID" value="NZ_VUMD01000017.1"/>
</dbReference>
<feature type="domain" description="SpaA-like prealbumin fold" evidence="4">
    <location>
        <begin position="636"/>
        <end position="710"/>
    </location>
</feature>
<feature type="domain" description="SpaA-like prealbumin fold" evidence="4">
    <location>
        <begin position="546"/>
        <end position="619"/>
    </location>
</feature>
<feature type="compositionally biased region" description="Basic and acidic residues" evidence="1">
    <location>
        <begin position="766"/>
        <end position="798"/>
    </location>
</feature>
<dbReference type="InterPro" id="IPR032675">
    <property type="entry name" value="LRR_dom_sf"/>
</dbReference>
<dbReference type="EMBL" id="VUMD01000017">
    <property type="protein sequence ID" value="MSS38014.1"/>
    <property type="molecule type" value="Genomic_DNA"/>
</dbReference>
<dbReference type="InterPro" id="IPR041033">
    <property type="entry name" value="SpaA_PFL_dom_1"/>
</dbReference>
<sequence length="833" mass="90591">MHKKISKVMSCLLTGALCVTSVFASGGFAYASETHGFITEAVKNGFRITGITEQAVQNGTVTIPDEIDGKPVTRLGSAEDTSTFLGRYPVTKLVLGKNVSSMTGYALYGANDLESIEIAKGNQSWLAVDDNILMNENPDDSMLIKYCPAVPQQDYTVPDGFKTVWNMDHAMFDTLDLNDTTSMLKMSLAGTEIETLKLGDAKVENGEILYGAIVKHFDASNSTIYESDGKALWSGDKLIKVASGAEFEDGYFSKFNKVSPYAFNSVPEYLSIAGSLPESATKNVVFSFYSQDAGVFVVNGEVSFCYNYDKKVPTEVDPVEDYSQNIDAEKYDKIRALMYVGVPFNGTGLFEEVFGMSYEDAMADPEVQMHGDVALNIVSALVYDVIDGTEPSFINGIGYGPFDEALVDEYKAALKEAVKNYEQYNFTPSFALEDNTIAFHREGNGYASDPIMINTVDGNGDVNNDYIYTINIETSGMTVKDSDASSFQTGQEIVLLSENKPSAVTFSYNEPTLKYYKRTSNDVQNVLASAVRQTLLDLDVEVLVDSIVISKQDLTTQKELVGATLVLTDANGVIVDQWVSQAKPHMLTNLKDGQYTLTEQTAPNGYELAESITFTVKDGKVEGGKIVMYDAPIKGSASFVKTDAATGKELPGAKLKVTTLDGTVVDTWVSTTSAHVINDIEDGMYVLTEITSPYGYEIAESITFEVKNGEVVGGQVVMEDEPKESTPSEPDKPTTPSEPDKPSTPSEPDKPDKPDKPSKPGIDGGHSGHDRDKKDPPPSKPVATEEWKPIIKPEEEKPAPTPPLPKTGDAAAASIFGLASLFTMLTLYKKKKR</sequence>
<accession>A0A7X2NN88</accession>
<keyword evidence="2" id="KW-0812">Transmembrane</keyword>
<feature type="signal peptide" evidence="3">
    <location>
        <begin position="1"/>
        <end position="24"/>
    </location>
</feature>
<evidence type="ECO:0000313" key="6">
    <source>
        <dbReference type="Proteomes" id="UP000429958"/>
    </source>
</evidence>
<evidence type="ECO:0000259" key="4">
    <source>
        <dbReference type="Pfam" id="PF17802"/>
    </source>
</evidence>
<reference evidence="5 6" key="1">
    <citation type="submission" date="2019-08" db="EMBL/GenBank/DDBJ databases">
        <title>In-depth cultivation of the pig gut microbiome towards novel bacterial diversity and tailored functional studies.</title>
        <authorList>
            <person name="Wylensek D."/>
            <person name="Hitch T.C.A."/>
            <person name="Clavel T."/>
        </authorList>
    </citation>
    <scope>NUCLEOTIDE SEQUENCE [LARGE SCALE GENOMIC DNA]</scope>
    <source>
        <strain evidence="5 6">WCA-389-WT-23D1</strain>
    </source>
</reference>
<proteinExistence type="predicted"/>
<dbReference type="Gene3D" id="3.80.10.10">
    <property type="entry name" value="Ribonuclease Inhibitor"/>
    <property type="match status" value="1"/>
</dbReference>